<dbReference type="GO" id="GO:0016757">
    <property type="term" value="F:glycosyltransferase activity"/>
    <property type="evidence" value="ECO:0007669"/>
    <property type="project" value="UniProtKB-KW"/>
</dbReference>
<keyword evidence="3" id="KW-0328">Glycosyltransferase</keyword>
<evidence type="ECO:0000256" key="3">
    <source>
        <dbReference type="ARBA" id="ARBA00022676"/>
    </source>
</evidence>
<comment type="subcellular location">
    <subcellularLocation>
        <location evidence="1">Cell membrane</location>
    </subcellularLocation>
</comment>
<dbReference type="Proteomes" id="UP000050421">
    <property type="component" value="Unassembled WGS sequence"/>
</dbReference>
<dbReference type="STRING" id="1305737.GCA_000526355_01010"/>
<dbReference type="InterPro" id="IPR001173">
    <property type="entry name" value="Glyco_trans_2-like"/>
</dbReference>
<evidence type="ECO:0000256" key="1">
    <source>
        <dbReference type="ARBA" id="ARBA00004236"/>
    </source>
</evidence>
<sequence>MKLSVIIPCINEEANLQALVPLLKKELAEHDYEIIVVDATSKDFSEEICQKHAVTFIRVERSSRAVQMNRGAELAHGDTLYFVHADTRPRPGFYEDIRMAIADGKIAGCYRYRFDSNQLLLKINAWFTRFNGLLSGGGDQTLFIKKEIFEEMGGFNEQFCIMEDFELVKRLKNKYQFYIIPKSIRVSARKYENNSWLRVQWANLIAFKDFLQNRDPMEIREKYYRILKHS</sequence>
<name>A0A0P7XEH7_9BACT</name>
<reference evidence="7 8" key="1">
    <citation type="submission" date="2015-09" db="EMBL/GenBank/DDBJ databases">
        <title>Identification and resolution of microdiversity through metagenomic sequencing of parallel consortia.</title>
        <authorList>
            <person name="Nelson W.C."/>
            <person name="Romine M.F."/>
            <person name="Lindemann S.R."/>
        </authorList>
    </citation>
    <scope>NUCLEOTIDE SEQUENCE [LARGE SCALE GENOMIC DNA]</scope>
    <source>
        <strain evidence="7">HL-49</strain>
    </source>
</reference>
<evidence type="ECO:0000259" key="6">
    <source>
        <dbReference type="Pfam" id="PF00535"/>
    </source>
</evidence>
<evidence type="ECO:0000313" key="8">
    <source>
        <dbReference type="Proteomes" id="UP000050421"/>
    </source>
</evidence>
<dbReference type="Gene3D" id="3.90.550.10">
    <property type="entry name" value="Spore Coat Polysaccharide Biosynthesis Protein SpsA, Chain A"/>
    <property type="match status" value="1"/>
</dbReference>
<dbReference type="OrthoDB" id="9810303at2"/>
<evidence type="ECO:0000256" key="2">
    <source>
        <dbReference type="ARBA" id="ARBA00022475"/>
    </source>
</evidence>
<dbReference type="eggNOG" id="COG1216">
    <property type="taxonomic scope" value="Bacteria"/>
</dbReference>
<dbReference type="NCBIfam" id="TIGR04283">
    <property type="entry name" value="glyco_like_mftF"/>
    <property type="match status" value="1"/>
</dbReference>
<accession>A0A0P7XEH7</accession>
<comment type="caution">
    <text evidence="7">The sequence shown here is derived from an EMBL/GenBank/DDBJ whole genome shotgun (WGS) entry which is preliminary data.</text>
</comment>
<dbReference type="CDD" id="cd02522">
    <property type="entry name" value="GT_2_like_a"/>
    <property type="match status" value="1"/>
</dbReference>
<dbReference type="InterPro" id="IPR029044">
    <property type="entry name" value="Nucleotide-diphossugar_trans"/>
</dbReference>
<evidence type="ECO:0000256" key="5">
    <source>
        <dbReference type="ARBA" id="ARBA00023136"/>
    </source>
</evidence>
<dbReference type="PANTHER" id="PTHR43646">
    <property type="entry name" value="GLYCOSYLTRANSFERASE"/>
    <property type="match status" value="1"/>
</dbReference>
<keyword evidence="4 7" id="KW-0808">Transferase</keyword>
<dbReference type="EMBL" id="LJXT01000078">
    <property type="protein sequence ID" value="KPQ13845.1"/>
    <property type="molecule type" value="Genomic_DNA"/>
</dbReference>
<protein>
    <submittedName>
        <fullName evidence="7">RSAM/selenodomain associated family 2 glycosyltransferase</fullName>
    </submittedName>
</protein>
<keyword evidence="2" id="KW-1003">Cell membrane</keyword>
<gene>
    <name evidence="7" type="ORF">HLUCCX10_11975</name>
</gene>
<keyword evidence="5" id="KW-0472">Membrane</keyword>
<organism evidence="7 8">
    <name type="scientific">Algoriphagus marincola HL-49</name>
    <dbReference type="NCBI Taxonomy" id="1305737"/>
    <lineage>
        <taxon>Bacteria</taxon>
        <taxon>Pseudomonadati</taxon>
        <taxon>Bacteroidota</taxon>
        <taxon>Cytophagia</taxon>
        <taxon>Cytophagales</taxon>
        <taxon>Cyclobacteriaceae</taxon>
        <taxon>Algoriphagus</taxon>
    </lineage>
</organism>
<evidence type="ECO:0000313" key="7">
    <source>
        <dbReference type="EMBL" id="KPQ13845.1"/>
    </source>
</evidence>
<feature type="domain" description="Glycosyltransferase 2-like" evidence="6">
    <location>
        <begin position="4"/>
        <end position="119"/>
    </location>
</feature>
<dbReference type="SUPFAM" id="SSF53448">
    <property type="entry name" value="Nucleotide-diphospho-sugar transferases"/>
    <property type="match status" value="1"/>
</dbReference>
<dbReference type="Pfam" id="PF00535">
    <property type="entry name" value="Glycos_transf_2"/>
    <property type="match status" value="1"/>
</dbReference>
<proteinExistence type="predicted"/>
<dbReference type="PATRIC" id="fig|1305737.6.peg.3014"/>
<evidence type="ECO:0000256" key="4">
    <source>
        <dbReference type="ARBA" id="ARBA00022679"/>
    </source>
</evidence>
<dbReference type="InterPro" id="IPR026461">
    <property type="entry name" value="Trfase_2_rSAM/seldom_assoc"/>
</dbReference>
<dbReference type="PANTHER" id="PTHR43646:SF2">
    <property type="entry name" value="GLYCOSYLTRANSFERASE 2-LIKE DOMAIN-CONTAINING PROTEIN"/>
    <property type="match status" value="1"/>
</dbReference>
<dbReference type="AlphaFoldDB" id="A0A0P7XEH7"/>
<dbReference type="GO" id="GO:0005886">
    <property type="term" value="C:plasma membrane"/>
    <property type="evidence" value="ECO:0007669"/>
    <property type="project" value="UniProtKB-SubCell"/>
</dbReference>